<keyword evidence="5" id="KW-1185">Reference proteome</keyword>
<dbReference type="Proteomes" id="UP000053791">
    <property type="component" value="Unassembled WGS sequence"/>
</dbReference>
<organism evidence="4 5">
    <name type="scientific">Ruegeria marisrubri</name>
    <dbReference type="NCBI Taxonomy" id="1685379"/>
    <lineage>
        <taxon>Bacteria</taxon>
        <taxon>Pseudomonadati</taxon>
        <taxon>Pseudomonadota</taxon>
        <taxon>Alphaproteobacteria</taxon>
        <taxon>Rhodobacterales</taxon>
        <taxon>Roseobacteraceae</taxon>
        <taxon>Ruegeria</taxon>
    </lineage>
</organism>
<evidence type="ECO:0000313" key="4">
    <source>
        <dbReference type="EMBL" id="KUJ82730.1"/>
    </source>
</evidence>
<dbReference type="InterPro" id="IPR036390">
    <property type="entry name" value="WH_DNA-bd_sf"/>
</dbReference>
<dbReference type="InterPro" id="IPR014757">
    <property type="entry name" value="Tscrpt_reg_IclR_C"/>
</dbReference>
<reference evidence="4 5" key="1">
    <citation type="submission" date="2015-12" db="EMBL/GenBank/DDBJ databases">
        <authorList>
            <person name="Shamseldin A."/>
            <person name="Moawad H."/>
            <person name="Abd El-Rahim W.M."/>
            <person name="Sadowsky M.J."/>
        </authorList>
    </citation>
    <scope>NUCLEOTIDE SEQUENCE [LARGE SCALE GENOMIC DNA]</scope>
    <source>
        <strain evidence="4 5">ZGT118</strain>
    </source>
</reference>
<dbReference type="InterPro" id="IPR029016">
    <property type="entry name" value="GAF-like_dom_sf"/>
</dbReference>
<feature type="domain" description="IclR-ED" evidence="3">
    <location>
        <begin position="44"/>
        <end position="227"/>
    </location>
</feature>
<dbReference type="Gene3D" id="1.10.10.10">
    <property type="entry name" value="Winged helix-like DNA-binding domain superfamily/Winged helix DNA-binding domain"/>
    <property type="match status" value="1"/>
</dbReference>
<evidence type="ECO:0000313" key="5">
    <source>
        <dbReference type="Proteomes" id="UP000053791"/>
    </source>
</evidence>
<dbReference type="InterPro" id="IPR050707">
    <property type="entry name" value="HTH_MetabolicPath_Reg"/>
</dbReference>
<dbReference type="STRING" id="1685379.AVO45_18810"/>
<dbReference type="PANTHER" id="PTHR30136:SF34">
    <property type="entry name" value="TRANSCRIPTIONAL REGULATOR"/>
    <property type="match status" value="1"/>
</dbReference>
<dbReference type="SUPFAM" id="SSF55781">
    <property type="entry name" value="GAF domain-like"/>
    <property type="match status" value="1"/>
</dbReference>
<keyword evidence="2" id="KW-0804">Transcription</keyword>
<accession>A0A0X3UAW6</accession>
<dbReference type="GO" id="GO:0003677">
    <property type="term" value="F:DNA binding"/>
    <property type="evidence" value="ECO:0007669"/>
    <property type="project" value="TreeGrafter"/>
</dbReference>
<gene>
    <name evidence="4" type="ORF">AVO45_18810</name>
</gene>
<name>A0A0X3UAW6_9RHOB</name>
<dbReference type="GO" id="GO:0045892">
    <property type="term" value="P:negative regulation of DNA-templated transcription"/>
    <property type="evidence" value="ECO:0007669"/>
    <property type="project" value="TreeGrafter"/>
</dbReference>
<keyword evidence="1" id="KW-0805">Transcription regulation</keyword>
<dbReference type="Pfam" id="PF01614">
    <property type="entry name" value="IclR_C"/>
    <property type="match status" value="1"/>
</dbReference>
<dbReference type="EMBL" id="LQBQ01000008">
    <property type="protein sequence ID" value="KUJ82730.1"/>
    <property type="molecule type" value="Genomic_DNA"/>
</dbReference>
<evidence type="ECO:0000256" key="2">
    <source>
        <dbReference type="ARBA" id="ARBA00023163"/>
    </source>
</evidence>
<protein>
    <recommendedName>
        <fullName evidence="3">IclR-ED domain-containing protein</fullName>
    </recommendedName>
</protein>
<dbReference type="AlphaFoldDB" id="A0A0X3UAW6"/>
<dbReference type="PANTHER" id="PTHR30136">
    <property type="entry name" value="HELIX-TURN-HELIX TRANSCRIPTIONAL REGULATOR, ICLR FAMILY"/>
    <property type="match status" value="1"/>
</dbReference>
<comment type="caution">
    <text evidence="4">The sequence shown here is derived from an EMBL/GenBank/DDBJ whole genome shotgun (WGS) entry which is preliminary data.</text>
</comment>
<dbReference type="SUPFAM" id="SSF46785">
    <property type="entry name" value="Winged helix' DNA-binding domain"/>
    <property type="match status" value="1"/>
</dbReference>
<proteinExistence type="predicted"/>
<sequence>MRLSEMAHALSITRSATFRTAYTLTAMGCLLYDERSQTYTLGPGVLGLTFGFVASREVIDIARTELERLRTELGWSVHMGTLDGPSVLYVFRAAAGVGDTSIVHVGRRLPARSTAMGRVLLSGLDREQLVALYRPDAPGASYGKGPALPEILAQAENDRAAGLVIHTGDFEAKIVSAAAPIRDVSRDMVAAINVTRAKSPEALAEVEGVVRGKLLETADRISRLLGFDPEA</sequence>
<dbReference type="InterPro" id="IPR036388">
    <property type="entry name" value="WH-like_DNA-bd_sf"/>
</dbReference>
<dbReference type="PROSITE" id="PS51078">
    <property type="entry name" value="ICLR_ED"/>
    <property type="match status" value="1"/>
</dbReference>
<evidence type="ECO:0000259" key="3">
    <source>
        <dbReference type="PROSITE" id="PS51078"/>
    </source>
</evidence>
<dbReference type="GO" id="GO:0003700">
    <property type="term" value="F:DNA-binding transcription factor activity"/>
    <property type="evidence" value="ECO:0007669"/>
    <property type="project" value="TreeGrafter"/>
</dbReference>
<evidence type="ECO:0000256" key="1">
    <source>
        <dbReference type="ARBA" id="ARBA00023015"/>
    </source>
</evidence>
<dbReference type="Gene3D" id="3.30.450.40">
    <property type="match status" value="1"/>
</dbReference>